<organism evidence="2 3">
    <name type="scientific">Tahibacter soli</name>
    <dbReference type="NCBI Taxonomy" id="2983605"/>
    <lineage>
        <taxon>Bacteria</taxon>
        <taxon>Pseudomonadati</taxon>
        <taxon>Pseudomonadota</taxon>
        <taxon>Gammaproteobacteria</taxon>
        <taxon>Lysobacterales</taxon>
        <taxon>Rhodanobacteraceae</taxon>
        <taxon>Tahibacter</taxon>
    </lineage>
</organism>
<gene>
    <name evidence="2" type="ORF">OD750_006885</name>
</gene>
<evidence type="ECO:0000313" key="3">
    <source>
        <dbReference type="Proteomes" id="UP001139971"/>
    </source>
</evidence>
<keyword evidence="1" id="KW-0732">Signal</keyword>
<evidence type="ECO:0008006" key="4">
    <source>
        <dbReference type="Google" id="ProtNLM"/>
    </source>
</evidence>
<dbReference type="Proteomes" id="UP001139971">
    <property type="component" value="Unassembled WGS sequence"/>
</dbReference>
<evidence type="ECO:0000256" key="1">
    <source>
        <dbReference type="SAM" id="SignalP"/>
    </source>
</evidence>
<feature type="chain" id="PRO_5040798737" description="Lipoprotein" evidence="1">
    <location>
        <begin position="18"/>
        <end position="346"/>
    </location>
</feature>
<comment type="caution">
    <text evidence="2">The sequence shown here is derived from an EMBL/GenBank/DDBJ whole genome shotgun (WGS) entry which is preliminary data.</text>
</comment>
<dbReference type="EMBL" id="JAOVZO020000004">
    <property type="protein sequence ID" value="MDC8012271.1"/>
    <property type="molecule type" value="Genomic_DNA"/>
</dbReference>
<proteinExistence type="predicted"/>
<dbReference type="InterPro" id="IPR046715">
    <property type="entry name" value="DUF6607"/>
</dbReference>
<feature type="signal peptide" evidence="1">
    <location>
        <begin position="1"/>
        <end position="17"/>
    </location>
</feature>
<sequence>MYRFSFVAISVLLSACAGTYARPDKTAGAKPKPPAAIGAADYVRPCADAPATPKDAFECDRRSILAMTGEYHVRFMFDETLPLKPGYTQHEPQRSGGTELVFVVEDRGDFIALQHVLVMGKEHTVVKHWRQDWQYEPKEVLKFRGNEQFGYAPVDAAAAKHAWSQAVYEVDDAPRYAGVGRWVHADGVDAWTSDFTWRPLPRREFKKRADYQVLGAINRHTLSAGGWMHEQDNVKLLLKPDGTTEALVREVGVNTYARTKDYDFGAGREYWSKTQAFWKDARAAWHDTMAARRDFTLKTKLDDKPRFEALFALADRAAKGETIARSEIDHVLDRAVIGKSGVAKTP</sequence>
<keyword evidence="3" id="KW-1185">Reference proteome</keyword>
<dbReference type="AlphaFoldDB" id="A0A9X3YJM8"/>
<evidence type="ECO:0000313" key="2">
    <source>
        <dbReference type="EMBL" id="MDC8012271.1"/>
    </source>
</evidence>
<name>A0A9X3YJM8_9GAMM</name>
<dbReference type="Pfam" id="PF20311">
    <property type="entry name" value="DUF6607"/>
    <property type="match status" value="1"/>
</dbReference>
<accession>A0A9X3YJM8</accession>
<dbReference type="RefSeq" id="WP_263542435.1">
    <property type="nucleotide sequence ID" value="NZ_JAOVZO020000004.1"/>
</dbReference>
<protein>
    <recommendedName>
        <fullName evidence="4">Lipoprotein</fullName>
    </recommendedName>
</protein>
<reference evidence="2" key="1">
    <citation type="submission" date="2023-02" db="EMBL/GenBank/DDBJ databases">
        <title>Tahibacter soli sp. nov. isolated from soil.</title>
        <authorList>
            <person name="Baek J.H."/>
            <person name="Lee J.K."/>
            <person name="Choi D.G."/>
            <person name="Jeon C.O."/>
        </authorList>
    </citation>
    <scope>NUCLEOTIDE SEQUENCE</scope>
    <source>
        <strain evidence="2">BL</strain>
    </source>
</reference>
<dbReference type="PROSITE" id="PS51257">
    <property type="entry name" value="PROKAR_LIPOPROTEIN"/>
    <property type="match status" value="1"/>
</dbReference>